<comment type="caution">
    <text evidence="8">The sequence shown here is derived from an EMBL/GenBank/DDBJ whole genome shotgun (WGS) entry which is preliminary data.</text>
</comment>
<organism evidence="8 9">
    <name type="scientific">Paraphoma chrysanthemicola</name>
    <dbReference type="NCBI Taxonomy" id="798071"/>
    <lineage>
        <taxon>Eukaryota</taxon>
        <taxon>Fungi</taxon>
        <taxon>Dikarya</taxon>
        <taxon>Ascomycota</taxon>
        <taxon>Pezizomycotina</taxon>
        <taxon>Dothideomycetes</taxon>
        <taxon>Pleosporomycetidae</taxon>
        <taxon>Pleosporales</taxon>
        <taxon>Pleosporineae</taxon>
        <taxon>Phaeosphaeriaceae</taxon>
        <taxon>Paraphoma</taxon>
    </lineage>
</organism>
<feature type="compositionally biased region" description="Basic and acidic residues" evidence="6">
    <location>
        <begin position="1"/>
        <end position="19"/>
    </location>
</feature>
<feature type="region of interest" description="Disordered" evidence="6">
    <location>
        <begin position="568"/>
        <end position="594"/>
    </location>
</feature>
<protein>
    <recommendedName>
        <fullName evidence="7">C2H2-type domain-containing protein</fullName>
    </recommendedName>
</protein>
<dbReference type="InterPro" id="IPR059095">
    <property type="entry name" value="Znf_C2H2_17_2nd"/>
</dbReference>
<evidence type="ECO:0000313" key="8">
    <source>
        <dbReference type="EMBL" id="KAH7075176.1"/>
    </source>
</evidence>
<evidence type="ECO:0000256" key="1">
    <source>
        <dbReference type="ARBA" id="ARBA00022723"/>
    </source>
</evidence>
<dbReference type="GO" id="GO:0008270">
    <property type="term" value="F:zinc ion binding"/>
    <property type="evidence" value="ECO:0007669"/>
    <property type="project" value="UniProtKB-KW"/>
</dbReference>
<evidence type="ECO:0000313" key="9">
    <source>
        <dbReference type="Proteomes" id="UP000813461"/>
    </source>
</evidence>
<dbReference type="PROSITE" id="PS50157">
    <property type="entry name" value="ZINC_FINGER_C2H2_2"/>
    <property type="match status" value="5"/>
</dbReference>
<dbReference type="InterPro" id="IPR051061">
    <property type="entry name" value="Zinc_finger_trans_reg"/>
</dbReference>
<evidence type="ECO:0000256" key="3">
    <source>
        <dbReference type="ARBA" id="ARBA00022771"/>
    </source>
</evidence>
<keyword evidence="2" id="KW-0677">Repeat</keyword>
<feature type="compositionally biased region" description="Polar residues" evidence="6">
    <location>
        <begin position="20"/>
        <end position="33"/>
    </location>
</feature>
<dbReference type="PANTHER" id="PTHR46179">
    <property type="entry name" value="ZINC FINGER PROTEIN"/>
    <property type="match status" value="1"/>
</dbReference>
<dbReference type="Pfam" id="PF00096">
    <property type="entry name" value="zf-C2H2"/>
    <property type="match status" value="2"/>
</dbReference>
<evidence type="ECO:0000256" key="6">
    <source>
        <dbReference type="SAM" id="MobiDB-lite"/>
    </source>
</evidence>
<feature type="domain" description="C2H2-type" evidence="7">
    <location>
        <begin position="388"/>
        <end position="415"/>
    </location>
</feature>
<keyword evidence="9" id="KW-1185">Reference proteome</keyword>
<dbReference type="OrthoDB" id="3798762at2759"/>
<evidence type="ECO:0000259" key="7">
    <source>
        <dbReference type="PROSITE" id="PS50157"/>
    </source>
</evidence>
<dbReference type="PROSITE" id="PS00028">
    <property type="entry name" value="ZINC_FINGER_C2H2_1"/>
    <property type="match status" value="5"/>
</dbReference>
<feature type="region of interest" description="Disordered" evidence="6">
    <location>
        <begin position="366"/>
        <end position="387"/>
    </location>
</feature>
<dbReference type="SUPFAM" id="SSF57667">
    <property type="entry name" value="beta-beta-alpha zinc fingers"/>
    <property type="match status" value="1"/>
</dbReference>
<dbReference type="GO" id="GO:0006357">
    <property type="term" value="P:regulation of transcription by RNA polymerase II"/>
    <property type="evidence" value="ECO:0007669"/>
    <property type="project" value="TreeGrafter"/>
</dbReference>
<feature type="domain" description="C2H2-type" evidence="7">
    <location>
        <begin position="501"/>
        <end position="529"/>
    </location>
</feature>
<proteinExistence type="predicted"/>
<feature type="domain" description="C2H2-type" evidence="7">
    <location>
        <begin position="474"/>
        <end position="502"/>
    </location>
</feature>
<evidence type="ECO:0000256" key="5">
    <source>
        <dbReference type="PROSITE-ProRule" id="PRU00042"/>
    </source>
</evidence>
<name>A0A8K0QVQ3_9PLEO</name>
<feature type="domain" description="C2H2-type" evidence="7">
    <location>
        <begin position="253"/>
        <end position="278"/>
    </location>
</feature>
<dbReference type="Pfam" id="PF12874">
    <property type="entry name" value="zf-met"/>
    <property type="match status" value="1"/>
</dbReference>
<dbReference type="Gene3D" id="3.30.160.60">
    <property type="entry name" value="Classic Zinc Finger"/>
    <property type="match status" value="4"/>
</dbReference>
<feature type="region of interest" description="Disordered" evidence="6">
    <location>
        <begin position="1"/>
        <end position="33"/>
    </location>
</feature>
<dbReference type="FunFam" id="3.30.160.60:FF:000100">
    <property type="entry name" value="Zinc finger 45-like"/>
    <property type="match status" value="1"/>
</dbReference>
<keyword evidence="3 5" id="KW-0863">Zinc-finger</keyword>
<feature type="domain" description="C2H2-type" evidence="7">
    <location>
        <begin position="532"/>
        <end position="562"/>
    </location>
</feature>
<keyword evidence="4" id="KW-0862">Zinc</keyword>
<dbReference type="AlphaFoldDB" id="A0A8K0QVQ3"/>
<dbReference type="Pfam" id="PF26176">
    <property type="entry name" value="zf_C2H2_17_2"/>
    <property type="match status" value="1"/>
</dbReference>
<reference evidence="8" key="1">
    <citation type="journal article" date="2021" name="Nat. Commun.">
        <title>Genetic determinants of endophytism in the Arabidopsis root mycobiome.</title>
        <authorList>
            <person name="Mesny F."/>
            <person name="Miyauchi S."/>
            <person name="Thiergart T."/>
            <person name="Pickel B."/>
            <person name="Atanasova L."/>
            <person name="Karlsson M."/>
            <person name="Huettel B."/>
            <person name="Barry K.W."/>
            <person name="Haridas S."/>
            <person name="Chen C."/>
            <person name="Bauer D."/>
            <person name="Andreopoulos W."/>
            <person name="Pangilinan J."/>
            <person name="LaButti K."/>
            <person name="Riley R."/>
            <person name="Lipzen A."/>
            <person name="Clum A."/>
            <person name="Drula E."/>
            <person name="Henrissat B."/>
            <person name="Kohler A."/>
            <person name="Grigoriev I.V."/>
            <person name="Martin F.M."/>
            <person name="Hacquard S."/>
        </authorList>
    </citation>
    <scope>NUCLEOTIDE SEQUENCE</scope>
    <source>
        <strain evidence="8">MPI-SDFR-AT-0120</strain>
    </source>
</reference>
<dbReference type="SMART" id="SM00355">
    <property type="entry name" value="ZnF_C2H2"/>
    <property type="match status" value="7"/>
</dbReference>
<dbReference type="InterPro" id="IPR013087">
    <property type="entry name" value="Znf_C2H2_type"/>
</dbReference>
<evidence type="ECO:0000256" key="2">
    <source>
        <dbReference type="ARBA" id="ARBA00022737"/>
    </source>
</evidence>
<dbReference type="GO" id="GO:0005634">
    <property type="term" value="C:nucleus"/>
    <property type="evidence" value="ECO:0007669"/>
    <property type="project" value="TreeGrafter"/>
</dbReference>
<dbReference type="PANTHER" id="PTHR46179:SF19">
    <property type="entry name" value="C2H2 FINGER DOMAIN TRANSCRIPTION FACTOR (EUROFUNG)-RELATED"/>
    <property type="match status" value="1"/>
</dbReference>
<keyword evidence="1" id="KW-0479">Metal-binding</keyword>
<sequence>MSLEQIRDPLADSIHDREQSGLNGTQSGRRWSVDNNTDIRAGLQDDASISWDHISSANNTLEGAAGLRAETAMSWETSLAIKEDFTPRLNYDPSASSLRLGGNSPQAPNELADSWLFDEYQILGNVTDSMLPKTTFGAELGLGSLPASGHDFGQQASYDDVFESGTSTFEPWTLISASPPPWRDTNSSVSYSAFPEDAMSTTSEVRSIEMDQDSEILPCSVPGCKSHFRGEYRKGNLQRHERLNHGLLEPRTYQCHFSGCVKTFKRQDARLKHYRKRHPHLVSGAISRGTLGRGRESKQELTLLMPRERDRSTSHYLDSIGSVIRNEIPGQAKASAGPGTIVDGASSPSVYSRDFANLFDFDSANESPVTNDQSDLDNGVSVGPSDRSTCTDCGKRFQRQNDLRRHMLSHQSPQSMHYCRFPDCDRRTRGFPRKDKLMDHMRKYHKATVSTGGDGSLQIAVPEAVEETMEQPSWQCSVCELTFKRESQLDQHNARKHERRHKCNDCNSAFKLKADLDRHKRTVHKAIDESVLRCPVEGCAGEFARKDNLVRHLRRIHGQDDVEIAIEDLKQPPRLAASEKGTSTRAPSPEMDIG</sequence>
<dbReference type="Proteomes" id="UP000813461">
    <property type="component" value="Unassembled WGS sequence"/>
</dbReference>
<accession>A0A8K0QVQ3</accession>
<dbReference type="InterPro" id="IPR036236">
    <property type="entry name" value="Znf_C2H2_sf"/>
</dbReference>
<gene>
    <name evidence="8" type="ORF">FB567DRAFT_536302</name>
</gene>
<evidence type="ECO:0000256" key="4">
    <source>
        <dbReference type="ARBA" id="ARBA00022833"/>
    </source>
</evidence>
<dbReference type="EMBL" id="JAGMVJ010000020">
    <property type="protein sequence ID" value="KAH7075176.1"/>
    <property type="molecule type" value="Genomic_DNA"/>
</dbReference>